<reference evidence="1 2" key="1">
    <citation type="submission" date="2019-06" db="EMBL/GenBank/DDBJ databases">
        <title>Sorghum-associated microbial communities from plants grown in Nebraska, USA.</title>
        <authorList>
            <person name="Schachtman D."/>
        </authorList>
    </citation>
    <scope>NUCLEOTIDE SEQUENCE [LARGE SCALE GENOMIC DNA]</scope>
    <source>
        <strain evidence="1 2">1209</strain>
    </source>
</reference>
<proteinExistence type="predicted"/>
<sequence>MWLLLRFAVCLLKSRQSRNVKFYQTPQLDKLARELVILRGEITGAFMITAK</sequence>
<keyword evidence="2" id="KW-1185">Reference proteome</keyword>
<comment type="caution">
    <text evidence="1">The sequence shown here is derived from an EMBL/GenBank/DDBJ whole genome shotgun (WGS) entry which is preliminary data.</text>
</comment>
<organism evidence="1 2">
    <name type="scientific">Chitinophaga polysaccharea</name>
    <dbReference type="NCBI Taxonomy" id="1293035"/>
    <lineage>
        <taxon>Bacteria</taxon>
        <taxon>Pseudomonadati</taxon>
        <taxon>Bacteroidota</taxon>
        <taxon>Chitinophagia</taxon>
        <taxon>Chitinophagales</taxon>
        <taxon>Chitinophagaceae</taxon>
        <taxon>Chitinophaga</taxon>
    </lineage>
</organism>
<evidence type="ECO:0000313" key="1">
    <source>
        <dbReference type="EMBL" id="TWF32642.1"/>
    </source>
</evidence>
<gene>
    <name evidence="1" type="ORF">FHW36_11419</name>
</gene>
<dbReference type="AlphaFoldDB" id="A0A561P3E3"/>
<evidence type="ECO:0000313" key="2">
    <source>
        <dbReference type="Proteomes" id="UP000320811"/>
    </source>
</evidence>
<dbReference type="EMBL" id="VIWO01000014">
    <property type="protein sequence ID" value="TWF32642.1"/>
    <property type="molecule type" value="Genomic_DNA"/>
</dbReference>
<name>A0A561P3E3_9BACT</name>
<dbReference type="Proteomes" id="UP000320811">
    <property type="component" value="Unassembled WGS sequence"/>
</dbReference>
<accession>A0A561P3E3</accession>
<protein>
    <submittedName>
        <fullName evidence="1">Uncharacterized protein</fullName>
    </submittedName>
</protein>